<feature type="compositionally biased region" description="Acidic residues" evidence="1">
    <location>
        <begin position="202"/>
        <end position="224"/>
    </location>
</feature>
<dbReference type="AlphaFoldDB" id="A0A9N9MKV6"/>
<organism evidence="2 3">
    <name type="scientific">Ceutorhynchus assimilis</name>
    <name type="common">cabbage seed weevil</name>
    <dbReference type="NCBI Taxonomy" id="467358"/>
    <lineage>
        <taxon>Eukaryota</taxon>
        <taxon>Metazoa</taxon>
        <taxon>Ecdysozoa</taxon>
        <taxon>Arthropoda</taxon>
        <taxon>Hexapoda</taxon>
        <taxon>Insecta</taxon>
        <taxon>Pterygota</taxon>
        <taxon>Neoptera</taxon>
        <taxon>Endopterygota</taxon>
        <taxon>Coleoptera</taxon>
        <taxon>Polyphaga</taxon>
        <taxon>Cucujiformia</taxon>
        <taxon>Curculionidae</taxon>
        <taxon>Ceutorhynchinae</taxon>
        <taxon>Ceutorhynchus</taxon>
    </lineage>
</organism>
<sequence>MREQRPLSHLPQATGLHPPDPTQVLKRIPDGVLIDNQAVRRTLDASLIDLLKEHRGIGSEAKKRKRGKKIQPGKNLATSTPPEPTPEPRDASTPEPEDESIPEPRDSPSRSNLAFGGIDETLPDLASTSGLSFAALKKGKKPRKKMTLTVEVSQRQKRRDNSSKCGICLCNWKDYSRCQKWICGPCNNGSKDPYFVCERCDDSEDEGDEMCDDSDADKDFDPDDGLEKREVTNSELQNSCDKFSDNDHLKHNNEVDDIQEFEDSDDSVKDKDYGPTASDESSVDSDFDQQEVPLPEITEADNYK</sequence>
<keyword evidence="3" id="KW-1185">Reference proteome</keyword>
<feature type="compositionally biased region" description="Basic residues" evidence="1">
    <location>
        <begin position="137"/>
        <end position="146"/>
    </location>
</feature>
<feature type="compositionally biased region" description="Basic and acidic residues" evidence="1">
    <location>
        <begin position="242"/>
        <end position="254"/>
    </location>
</feature>
<feature type="region of interest" description="Disordered" evidence="1">
    <location>
        <begin position="1"/>
        <end position="25"/>
    </location>
</feature>
<name>A0A9N9MKV6_9CUCU</name>
<dbReference type="EMBL" id="OU892278">
    <property type="protein sequence ID" value="CAG9765081.1"/>
    <property type="molecule type" value="Genomic_DNA"/>
</dbReference>
<reference evidence="2" key="1">
    <citation type="submission" date="2022-01" db="EMBL/GenBank/DDBJ databases">
        <authorList>
            <person name="King R."/>
        </authorList>
    </citation>
    <scope>NUCLEOTIDE SEQUENCE</scope>
</reference>
<proteinExistence type="predicted"/>
<feature type="region of interest" description="Disordered" evidence="1">
    <location>
        <begin position="136"/>
        <end position="161"/>
    </location>
</feature>
<evidence type="ECO:0000313" key="2">
    <source>
        <dbReference type="EMBL" id="CAG9765081.1"/>
    </source>
</evidence>
<protein>
    <submittedName>
        <fullName evidence="2">Uncharacterized protein</fullName>
    </submittedName>
</protein>
<feature type="region of interest" description="Disordered" evidence="1">
    <location>
        <begin position="202"/>
        <end position="304"/>
    </location>
</feature>
<evidence type="ECO:0000256" key="1">
    <source>
        <dbReference type="SAM" id="MobiDB-lite"/>
    </source>
</evidence>
<feature type="compositionally biased region" description="Basic residues" evidence="1">
    <location>
        <begin position="62"/>
        <end position="71"/>
    </location>
</feature>
<gene>
    <name evidence="2" type="ORF">CEUTPL_LOCUS5699</name>
</gene>
<feature type="region of interest" description="Disordered" evidence="1">
    <location>
        <begin position="56"/>
        <end position="117"/>
    </location>
</feature>
<dbReference type="OrthoDB" id="6764239at2759"/>
<feature type="compositionally biased region" description="Acidic residues" evidence="1">
    <location>
        <begin position="255"/>
        <end position="265"/>
    </location>
</feature>
<evidence type="ECO:0000313" key="3">
    <source>
        <dbReference type="Proteomes" id="UP001152799"/>
    </source>
</evidence>
<accession>A0A9N9MKV6</accession>
<dbReference type="Proteomes" id="UP001152799">
    <property type="component" value="Chromosome 2"/>
</dbReference>